<evidence type="ECO:0000256" key="1">
    <source>
        <dbReference type="SAM" id="MobiDB-lite"/>
    </source>
</evidence>
<organism evidence="2 3">
    <name type="scientific">Leptospira stimsonii</name>
    <dbReference type="NCBI Taxonomy" id="2202203"/>
    <lineage>
        <taxon>Bacteria</taxon>
        <taxon>Pseudomonadati</taxon>
        <taxon>Spirochaetota</taxon>
        <taxon>Spirochaetia</taxon>
        <taxon>Leptospirales</taxon>
        <taxon>Leptospiraceae</taxon>
        <taxon>Leptospira</taxon>
    </lineage>
</organism>
<feature type="region of interest" description="Disordered" evidence="1">
    <location>
        <begin position="26"/>
        <end position="53"/>
    </location>
</feature>
<accession>A0A8B3CPK2</accession>
<comment type="caution">
    <text evidence="2">The sequence shown here is derived from an EMBL/GenBank/DDBJ whole genome shotgun (WGS) entry which is preliminary data.</text>
</comment>
<evidence type="ECO:0000313" key="2">
    <source>
        <dbReference type="EMBL" id="RHX84884.1"/>
    </source>
</evidence>
<sequence length="108" mass="12458">MRGFFLEKNLRFRFPKLFFRSSYDSSVKSCAPHPESGGGGEVVGKSRRSPSLSEKLHIRKKKFPRIALSELLQSQILLFTVRSSYLLQFNFTHQSPKGNAFFLIYPSR</sequence>
<reference evidence="3" key="1">
    <citation type="submission" date="2018-05" db="EMBL/GenBank/DDBJ databases">
        <title>Leptospira yasudae sp. nov. and Leptospira stimsonii sp. nov., two pathogenic species of the genus Leptospira isolated from environmental sources.</title>
        <authorList>
            <person name="Casanovas-Massana A."/>
            <person name="Hamond C."/>
            <person name="Santos L.A."/>
            <person name="Hacker K.P."/>
            <person name="Balassiano I."/>
            <person name="Medeiros M.A."/>
            <person name="Reis M.G."/>
            <person name="Ko A.I."/>
            <person name="Wunder E.A."/>
        </authorList>
    </citation>
    <scope>NUCLEOTIDE SEQUENCE [LARGE SCALE GENOMIC DNA]</scope>
    <source>
        <strain evidence="3">AMB6-RJ</strain>
    </source>
</reference>
<gene>
    <name evidence="2" type="ORF">DLM78_15725</name>
</gene>
<proteinExistence type="predicted"/>
<name>A0A8B3CPK2_9LEPT</name>
<dbReference type="EMBL" id="QHCS01000004">
    <property type="protein sequence ID" value="RHX84884.1"/>
    <property type="molecule type" value="Genomic_DNA"/>
</dbReference>
<dbReference type="AlphaFoldDB" id="A0A8B3CPK2"/>
<evidence type="ECO:0000313" key="3">
    <source>
        <dbReference type="Proteomes" id="UP000266669"/>
    </source>
</evidence>
<dbReference type="Proteomes" id="UP000266669">
    <property type="component" value="Unassembled WGS sequence"/>
</dbReference>
<protein>
    <submittedName>
        <fullName evidence="2">Uncharacterized protein</fullName>
    </submittedName>
</protein>